<dbReference type="EMBL" id="CATQJL010000001">
    <property type="protein sequence ID" value="CAJ0588474.1"/>
    <property type="molecule type" value="Genomic_DNA"/>
</dbReference>
<accession>A0AA36GDQ1</accession>
<name>A0AA36GDQ1_CYLNA</name>
<dbReference type="AlphaFoldDB" id="A0AA36GDQ1"/>
<reference evidence="1" key="1">
    <citation type="submission" date="2023-07" db="EMBL/GenBank/DDBJ databases">
        <authorList>
            <consortium name="CYATHOMIX"/>
        </authorList>
    </citation>
    <scope>NUCLEOTIDE SEQUENCE</scope>
    <source>
        <strain evidence="1">N/A</strain>
    </source>
</reference>
<protein>
    <submittedName>
        <fullName evidence="1">Uncharacterized protein</fullName>
    </submittedName>
</protein>
<keyword evidence="2" id="KW-1185">Reference proteome</keyword>
<gene>
    <name evidence="1" type="ORF">CYNAS_LOCUS457</name>
</gene>
<organism evidence="1 2">
    <name type="scientific">Cylicocyclus nassatus</name>
    <name type="common">Nematode worm</name>
    <dbReference type="NCBI Taxonomy" id="53992"/>
    <lineage>
        <taxon>Eukaryota</taxon>
        <taxon>Metazoa</taxon>
        <taxon>Ecdysozoa</taxon>
        <taxon>Nematoda</taxon>
        <taxon>Chromadorea</taxon>
        <taxon>Rhabditida</taxon>
        <taxon>Rhabditina</taxon>
        <taxon>Rhabditomorpha</taxon>
        <taxon>Strongyloidea</taxon>
        <taxon>Strongylidae</taxon>
        <taxon>Cylicocyclus</taxon>
    </lineage>
</organism>
<sequence length="79" mass="9356">MKSFCDEIRNMVLFHRGLNALFSILSSKLVVRSRMVALEFLIEFVVLVDVRLRPMDDLTIFSLWWKMIKFLGFCTALFH</sequence>
<comment type="caution">
    <text evidence="1">The sequence shown here is derived from an EMBL/GenBank/DDBJ whole genome shotgun (WGS) entry which is preliminary data.</text>
</comment>
<proteinExistence type="predicted"/>
<evidence type="ECO:0000313" key="1">
    <source>
        <dbReference type="EMBL" id="CAJ0588474.1"/>
    </source>
</evidence>
<dbReference type="Proteomes" id="UP001176961">
    <property type="component" value="Unassembled WGS sequence"/>
</dbReference>
<evidence type="ECO:0000313" key="2">
    <source>
        <dbReference type="Proteomes" id="UP001176961"/>
    </source>
</evidence>